<sequence length="436" mass="50158">MIRNFRLNILLRILIITTIIGLHIYFLLVDTRYLRSVYLIIFLVIAIIEFVWYVDRTNRDFTSFLLALLQNDFTTKFSESGKGKSFNKLYSAFNKITQRFELISSQKEVQHLYLESLVDHVKVGILSFDRNERIHLMNRALQKLLARKQVAFLNNFSSVDPELPDFLREIKPNENKLKKIQIGGQLLQLSVHATEFKLGEDYYKLISFQNIKNELDSSEMEAWQKLIRVLTHEIMNSVTPITSLSETLKVIAENAHGQPEEMNKLSQGLDAIHQRSAGLQNFTEAYKKLTKIPKPNFQKVELKPLVERVLLLFQTELKRMKYKLIIDDNVSLLADSGLLEQVFINLIKNALEALEEVEEPQLIIRAFGDDKVNILIEDNGTGISDDKIDQIFIPFFTTKDEGSGIGLALCRQIIRLHNGTISVSSEQGKTVFEVII</sequence>
<protein>
    <recommendedName>
        <fullName evidence="2">histidine kinase</fullName>
        <ecNumber evidence="2">2.7.13.3</ecNumber>
    </recommendedName>
</protein>
<dbReference type="InterPro" id="IPR005467">
    <property type="entry name" value="His_kinase_dom"/>
</dbReference>
<evidence type="ECO:0000256" key="6">
    <source>
        <dbReference type="ARBA" id="ARBA00022840"/>
    </source>
</evidence>
<keyword evidence="6" id="KW-0067">ATP-binding</keyword>
<dbReference type="PROSITE" id="PS50109">
    <property type="entry name" value="HIS_KIN"/>
    <property type="match status" value="1"/>
</dbReference>
<dbReference type="Proteomes" id="UP000662783">
    <property type="component" value="Chromosome"/>
</dbReference>
<dbReference type="KEGG" id="fuv:JR347_07780"/>
<evidence type="ECO:0000256" key="4">
    <source>
        <dbReference type="ARBA" id="ARBA00022741"/>
    </source>
</evidence>
<evidence type="ECO:0000256" key="5">
    <source>
        <dbReference type="ARBA" id="ARBA00022777"/>
    </source>
</evidence>
<organism evidence="10 11">
    <name type="scientific">Fulvivirga lutea</name>
    <dbReference type="NCBI Taxonomy" id="2810512"/>
    <lineage>
        <taxon>Bacteria</taxon>
        <taxon>Pseudomonadati</taxon>
        <taxon>Bacteroidota</taxon>
        <taxon>Cytophagia</taxon>
        <taxon>Cytophagales</taxon>
        <taxon>Fulvivirgaceae</taxon>
        <taxon>Fulvivirga</taxon>
    </lineage>
</organism>
<keyword evidence="7" id="KW-0902">Two-component regulatory system</keyword>
<keyword evidence="8" id="KW-0812">Transmembrane</keyword>
<evidence type="ECO:0000256" key="3">
    <source>
        <dbReference type="ARBA" id="ARBA00022679"/>
    </source>
</evidence>
<keyword evidence="8" id="KW-1133">Transmembrane helix</keyword>
<keyword evidence="11" id="KW-1185">Reference proteome</keyword>
<keyword evidence="8" id="KW-0472">Membrane</keyword>
<dbReference type="EC" id="2.7.13.3" evidence="2"/>
<feature type="domain" description="Histidine kinase" evidence="9">
    <location>
        <begin position="229"/>
        <end position="436"/>
    </location>
</feature>
<dbReference type="PANTHER" id="PTHR43065:SF46">
    <property type="entry name" value="C4-DICARBOXYLATE TRANSPORT SENSOR PROTEIN DCTB"/>
    <property type="match status" value="1"/>
</dbReference>
<evidence type="ECO:0000259" key="9">
    <source>
        <dbReference type="PROSITE" id="PS50109"/>
    </source>
</evidence>
<dbReference type="InterPro" id="IPR003594">
    <property type="entry name" value="HATPase_dom"/>
</dbReference>
<dbReference type="PRINTS" id="PR00344">
    <property type="entry name" value="BCTRLSENSOR"/>
</dbReference>
<evidence type="ECO:0000256" key="2">
    <source>
        <dbReference type="ARBA" id="ARBA00012438"/>
    </source>
</evidence>
<dbReference type="InterPro" id="IPR036890">
    <property type="entry name" value="HATPase_C_sf"/>
</dbReference>
<dbReference type="Gene3D" id="3.30.450.20">
    <property type="entry name" value="PAS domain"/>
    <property type="match status" value="1"/>
</dbReference>
<proteinExistence type="predicted"/>
<dbReference type="GO" id="GO:0005524">
    <property type="term" value="F:ATP binding"/>
    <property type="evidence" value="ECO:0007669"/>
    <property type="project" value="UniProtKB-KW"/>
</dbReference>
<evidence type="ECO:0000256" key="8">
    <source>
        <dbReference type="SAM" id="Phobius"/>
    </source>
</evidence>
<dbReference type="Gene3D" id="3.30.565.10">
    <property type="entry name" value="Histidine kinase-like ATPase, C-terminal domain"/>
    <property type="match status" value="1"/>
</dbReference>
<dbReference type="AlphaFoldDB" id="A0A974WNZ0"/>
<keyword evidence="3" id="KW-0808">Transferase</keyword>
<keyword evidence="5" id="KW-0418">Kinase</keyword>
<dbReference type="SUPFAM" id="SSF55874">
    <property type="entry name" value="ATPase domain of HSP90 chaperone/DNA topoisomerase II/histidine kinase"/>
    <property type="match status" value="1"/>
</dbReference>
<dbReference type="Pfam" id="PF02518">
    <property type="entry name" value="HATPase_c"/>
    <property type="match status" value="1"/>
</dbReference>
<dbReference type="RefSeq" id="WP_205723487.1">
    <property type="nucleotide sequence ID" value="NZ_CP070608.1"/>
</dbReference>
<evidence type="ECO:0000313" key="10">
    <source>
        <dbReference type="EMBL" id="QSE98973.1"/>
    </source>
</evidence>
<name>A0A974WNZ0_9BACT</name>
<dbReference type="GO" id="GO:0004673">
    <property type="term" value="F:protein histidine kinase activity"/>
    <property type="evidence" value="ECO:0007669"/>
    <property type="project" value="UniProtKB-EC"/>
</dbReference>
<accession>A0A974WNZ0</accession>
<feature type="transmembrane region" description="Helical" evidence="8">
    <location>
        <begin position="34"/>
        <end position="54"/>
    </location>
</feature>
<feature type="transmembrane region" description="Helical" evidence="8">
    <location>
        <begin position="9"/>
        <end position="28"/>
    </location>
</feature>
<dbReference type="InterPro" id="IPR004358">
    <property type="entry name" value="Sig_transdc_His_kin-like_C"/>
</dbReference>
<dbReference type="SMART" id="SM00387">
    <property type="entry name" value="HATPase_c"/>
    <property type="match status" value="1"/>
</dbReference>
<evidence type="ECO:0000256" key="7">
    <source>
        <dbReference type="ARBA" id="ARBA00023012"/>
    </source>
</evidence>
<dbReference type="GO" id="GO:0000160">
    <property type="term" value="P:phosphorelay signal transduction system"/>
    <property type="evidence" value="ECO:0007669"/>
    <property type="project" value="UniProtKB-KW"/>
</dbReference>
<comment type="catalytic activity">
    <reaction evidence="1">
        <text>ATP + protein L-histidine = ADP + protein N-phospho-L-histidine.</text>
        <dbReference type="EC" id="2.7.13.3"/>
    </reaction>
</comment>
<dbReference type="EMBL" id="CP070608">
    <property type="protein sequence ID" value="QSE98973.1"/>
    <property type="molecule type" value="Genomic_DNA"/>
</dbReference>
<reference evidence="10" key="1">
    <citation type="submission" date="2021-02" db="EMBL/GenBank/DDBJ databases">
        <title>Fulvivirga sp. S481 isolated from sea water.</title>
        <authorList>
            <person name="Bae S.S."/>
            <person name="Baek K."/>
        </authorList>
    </citation>
    <scope>NUCLEOTIDE SEQUENCE</scope>
    <source>
        <strain evidence="10">S481</strain>
    </source>
</reference>
<keyword evidence="4" id="KW-0547">Nucleotide-binding</keyword>
<gene>
    <name evidence="10" type="ORF">JR347_07780</name>
</gene>
<evidence type="ECO:0000256" key="1">
    <source>
        <dbReference type="ARBA" id="ARBA00000085"/>
    </source>
</evidence>
<dbReference type="PANTHER" id="PTHR43065">
    <property type="entry name" value="SENSOR HISTIDINE KINASE"/>
    <property type="match status" value="1"/>
</dbReference>
<evidence type="ECO:0000313" key="11">
    <source>
        <dbReference type="Proteomes" id="UP000662783"/>
    </source>
</evidence>